<evidence type="ECO:0000313" key="6">
    <source>
        <dbReference type="Proteomes" id="UP000288943"/>
    </source>
</evidence>
<reference evidence="5 6" key="1">
    <citation type="submission" date="2018-01" db="EMBL/GenBank/DDBJ databases">
        <title>The whole genome sequencing and assembly of Paenibacillus chitinolyticus KCCM 41400 strain.</title>
        <authorList>
            <person name="Kim J.-Y."/>
            <person name="Park M.-K."/>
            <person name="Lee Y.-J."/>
            <person name="Yi H."/>
            <person name="Bahn Y.-S."/>
            <person name="Kim J.F."/>
            <person name="Lee D.-W."/>
        </authorList>
    </citation>
    <scope>NUCLEOTIDE SEQUENCE [LARGE SCALE GENOMIC DNA]</scope>
    <source>
        <strain evidence="5 6">KCCM 41400</strain>
    </source>
</reference>
<gene>
    <name evidence="4" type="ORF">M5X16_02335</name>
    <name evidence="5" type="ORF">PC41400_03775</name>
</gene>
<dbReference type="RefSeq" id="WP_042232223.1">
    <property type="nucleotide sequence ID" value="NZ_CP026520.1"/>
</dbReference>
<evidence type="ECO:0000259" key="2">
    <source>
        <dbReference type="PROSITE" id="PS51186"/>
    </source>
</evidence>
<keyword evidence="7" id="KW-1185">Reference proteome</keyword>
<dbReference type="PANTHER" id="PTHR31435">
    <property type="entry name" value="PROTEIN NATD1"/>
    <property type="match status" value="1"/>
</dbReference>
<dbReference type="GO" id="GO:0016747">
    <property type="term" value="F:acyltransferase activity, transferring groups other than amino-acyl groups"/>
    <property type="evidence" value="ECO:0007669"/>
    <property type="project" value="InterPro"/>
</dbReference>
<dbReference type="Proteomes" id="UP001527202">
    <property type="component" value="Unassembled WGS sequence"/>
</dbReference>
<protein>
    <submittedName>
        <fullName evidence="4 5">N-acetyltransferase</fullName>
    </submittedName>
</protein>
<feature type="domain" description="N-acetyltransferase" evidence="2">
    <location>
        <begin position="1"/>
        <end position="135"/>
    </location>
</feature>
<dbReference type="Proteomes" id="UP000288943">
    <property type="component" value="Chromosome"/>
</dbReference>
<dbReference type="Pfam" id="PF14542">
    <property type="entry name" value="Acetyltransf_CG"/>
    <property type="match status" value="1"/>
</dbReference>
<dbReference type="GeneID" id="95373937"/>
<evidence type="ECO:0000313" key="7">
    <source>
        <dbReference type="Proteomes" id="UP001527202"/>
    </source>
</evidence>
<feature type="domain" description="N-acetyltransferase" evidence="3">
    <location>
        <begin position="28"/>
        <end position="116"/>
    </location>
</feature>
<evidence type="ECO:0000259" key="3">
    <source>
        <dbReference type="PROSITE" id="PS51729"/>
    </source>
</evidence>
<proteinExistence type="predicted"/>
<dbReference type="InterPro" id="IPR031165">
    <property type="entry name" value="GNAT_YJDJ"/>
</dbReference>
<organism evidence="5 6">
    <name type="scientific">Paenibacillus chitinolyticus</name>
    <dbReference type="NCBI Taxonomy" id="79263"/>
    <lineage>
        <taxon>Bacteria</taxon>
        <taxon>Bacillati</taxon>
        <taxon>Bacillota</taxon>
        <taxon>Bacilli</taxon>
        <taxon>Bacillales</taxon>
        <taxon>Paenibacillaceae</taxon>
        <taxon>Paenibacillus</taxon>
    </lineage>
</organism>
<name>A0A410WQZ7_9BACL</name>
<reference evidence="4 7" key="2">
    <citation type="submission" date="2022-05" db="EMBL/GenBank/DDBJ databases">
        <title>Genome Sequencing of Bee-Associated Microbes.</title>
        <authorList>
            <person name="Dunlap C."/>
        </authorList>
    </citation>
    <scope>NUCLEOTIDE SEQUENCE [LARGE SCALE GENOMIC DNA]</scope>
    <source>
        <strain evidence="4 7">NRRL B-23120</strain>
    </source>
</reference>
<dbReference type="PROSITE" id="PS51186">
    <property type="entry name" value="GNAT"/>
    <property type="match status" value="1"/>
</dbReference>
<evidence type="ECO:0000313" key="5">
    <source>
        <dbReference type="EMBL" id="QAV16849.1"/>
    </source>
</evidence>
<feature type="compositionally biased region" description="Basic and acidic residues" evidence="1">
    <location>
        <begin position="9"/>
        <end position="20"/>
    </location>
</feature>
<dbReference type="KEGG" id="pchi:PC41400_03775"/>
<sequence length="135" mass="15307">MSELNENLPEEKNSAPRETGEEGYVDIVVQKQGTSYILTGIGGTVGEMTYHMVDVDTWIVNHTFIDPKYRGRNLGRMLLDYVVAEARENGRKIIPACSYVLEQFKQNPDEFADVWLKEGETQYSDTYSSDSVMKG</sequence>
<dbReference type="InterPro" id="IPR045057">
    <property type="entry name" value="Gcn5-rel_NAT"/>
</dbReference>
<feature type="region of interest" description="Disordered" evidence="1">
    <location>
        <begin position="1"/>
        <end position="21"/>
    </location>
</feature>
<dbReference type="AlphaFoldDB" id="A0A410WQZ7"/>
<dbReference type="Gene3D" id="3.40.630.30">
    <property type="match status" value="1"/>
</dbReference>
<dbReference type="EMBL" id="JAMDMJ010000002">
    <property type="protein sequence ID" value="MCY9594608.1"/>
    <property type="molecule type" value="Genomic_DNA"/>
</dbReference>
<evidence type="ECO:0000256" key="1">
    <source>
        <dbReference type="SAM" id="MobiDB-lite"/>
    </source>
</evidence>
<keyword evidence="5" id="KW-0808">Transferase</keyword>
<dbReference type="PROSITE" id="PS51729">
    <property type="entry name" value="GNAT_YJDJ"/>
    <property type="match status" value="1"/>
</dbReference>
<evidence type="ECO:0000313" key="4">
    <source>
        <dbReference type="EMBL" id="MCY9594608.1"/>
    </source>
</evidence>
<accession>A0A410WQZ7</accession>
<dbReference type="InterPro" id="IPR000182">
    <property type="entry name" value="GNAT_dom"/>
</dbReference>
<dbReference type="SUPFAM" id="SSF55729">
    <property type="entry name" value="Acyl-CoA N-acyltransferases (Nat)"/>
    <property type="match status" value="1"/>
</dbReference>
<dbReference type="OrthoDB" id="9793389at2"/>
<dbReference type="InterPro" id="IPR016181">
    <property type="entry name" value="Acyl_CoA_acyltransferase"/>
</dbReference>
<dbReference type="CDD" id="cd04301">
    <property type="entry name" value="NAT_SF"/>
    <property type="match status" value="1"/>
</dbReference>
<dbReference type="PANTHER" id="PTHR31435:SF10">
    <property type="entry name" value="BSR4717 PROTEIN"/>
    <property type="match status" value="1"/>
</dbReference>
<dbReference type="EMBL" id="CP026520">
    <property type="protein sequence ID" value="QAV16849.1"/>
    <property type="molecule type" value="Genomic_DNA"/>
</dbReference>